<dbReference type="RefSeq" id="WP_211333622.1">
    <property type="nucleotide sequence ID" value="NZ_RKHR01000004.1"/>
</dbReference>
<gene>
    <name evidence="2" type="ORF">EDC56_1765</name>
</gene>
<comment type="caution">
    <text evidence="2">The sequence shown here is derived from an EMBL/GenBank/DDBJ whole genome shotgun (WGS) entry which is preliminary data.</text>
</comment>
<dbReference type="AlphaFoldDB" id="A0A3N2DNH8"/>
<organism evidence="2 3">
    <name type="scientific">Sinobacterium caligoides</name>
    <dbReference type="NCBI Taxonomy" id="933926"/>
    <lineage>
        <taxon>Bacteria</taxon>
        <taxon>Pseudomonadati</taxon>
        <taxon>Pseudomonadota</taxon>
        <taxon>Gammaproteobacteria</taxon>
        <taxon>Cellvibrionales</taxon>
        <taxon>Spongiibacteraceae</taxon>
        <taxon>Sinobacterium</taxon>
    </lineage>
</organism>
<feature type="chain" id="PRO_5018047677" evidence="1">
    <location>
        <begin position="21"/>
        <end position="185"/>
    </location>
</feature>
<reference evidence="2 3" key="1">
    <citation type="submission" date="2018-11" db="EMBL/GenBank/DDBJ databases">
        <title>Genomic Encyclopedia of Type Strains, Phase IV (KMG-IV): sequencing the most valuable type-strain genomes for metagenomic binning, comparative biology and taxonomic classification.</title>
        <authorList>
            <person name="Goeker M."/>
        </authorList>
    </citation>
    <scope>NUCLEOTIDE SEQUENCE [LARGE SCALE GENOMIC DNA]</scope>
    <source>
        <strain evidence="2 3">DSM 100316</strain>
    </source>
</reference>
<keyword evidence="3" id="KW-1185">Reference proteome</keyword>
<evidence type="ECO:0000313" key="2">
    <source>
        <dbReference type="EMBL" id="ROS01330.1"/>
    </source>
</evidence>
<protein>
    <submittedName>
        <fullName evidence="2">Putative secreted protein</fullName>
    </submittedName>
</protein>
<name>A0A3N2DNH8_9GAMM</name>
<dbReference type="NCBIfam" id="TIGR03370">
    <property type="entry name" value="VPLPA-CTERM"/>
    <property type="match status" value="1"/>
</dbReference>
<keyword evidence="1" id="KW-0732">Signal</keyword>
<evidence type="ECO:0000256" key="1">
    <source>
        <dbReference type="SAM" id="SignalP"/>
    </source>
</evidence>
<evidence type="ECO:0000313" key="3">
    <source>
        <dbReference type="Proteomes" id="UP000275394"/>
    </source>
</evidence>
<dbReference type="Proteomes" id="UP000275394">
    <property type="component" value="Unassembled WGS sequence"/>
</dbReference>
<dbReference type="EMBL" id="RKHR01000004">
    <property type="protein sequence ID" value="ROS01330.1"/>
    <property type="molecule type" value="Genomic_DNA"/>
</dbReference>
<proteinExistence type="predicted"/>
<sequence>MPNKSLVLALLLTINYSSNAVSLIYDEEIDGDLSSSQTLEMGVGANIVSGTLGCTITGDCDFDLFSISFAEIVLIESIELSLVDLSGGGNFPGYFRYSQGGYDDYIFSNTNEGGYFFLPIKLETDQLGFIGFNALASGGTGFNGSINDYTIAINVSQVPLPTAAWLLGSALLGLAGVKRNKQSSI</sequence>
<dbReference type="InterPro" id="IPR022472">
    <property type="entry name" value="VPLPA-CTERM"/>
</dbReference>
<feature type="signal peptide" evidence="1">
    <location>
        <begin position="1"/>
        <end position="20"/>
    </location>
</feature>
<accession>A0A3N2DNH8</accession>